<evidence type="ECO:0000256" key="8">
    <source>
        <dbReference type="ARBA" id="ARBA00022763"/>
    </source>
</evidence>
<dbReference type="GO" id="GO:0046872">
    <property type="term" value="F:metal ion binding"/>
    <property type="evidence" value="ECO:0007669"/>
    <property type="project" value="UniProtKB-KW"/>
</dbReference>
<keyword evidence="7" id="KW-0479">Metal-binding</keyword>
<dbReference type="GO" id="GO:0042276">
    <property type="term" value="P:error-prone translesion synthesis"/>
    <property type="evidence" value="ECO:0007669"/>
    <property type="project" value="TreeGrafter"/>
</dbReference>
<comment type="subcellular location">
    <subcellularLocation>
        <location evidence="1">Nucleus</location>
    </subcellularLocation>
</comment>
<keyword evidence="9" id="KW-0460">Magnesium</keyword>
<reference evidence="16" key="1">
    <citation type="submission" date="2023-06" db="EMBL/GenBank/DDBJ databases">
        <title>Genomic analysis of the entomopathogenic nematode Steinernema hermaphroditum.</title>
        <authorList>
            <person name="Schwarz E.M."/>
            <person name="Heppert J.K."/>
            <person name="Baniya A."/>
            <person name="Schwartz H.T."/>
            <person name="Tan C.-H."/>
            <person name="Antoshechkin I."/>
            <person name="Sternberg P.W."/>
            <person name="Goodrich-Blair H."/>
            <person name="Dillman A.R."/>
        </authorList>
    </citation>
    <scope>NUCLEOTIDE SEQUENCE</scope>
    <source>
        <strain evidence="16">PS9179</strain>
        <tissue evidence="16">Whole animal</tissue>
    </source>
</reference>
<evidence type="ECO:0000256" key="12">
    <source>
        <dbReference type="ARBA" id="ARBA00023242"/>
    </source>
</evidence>
<dbReference type="InterPro" id="IPR001357">
    <property type="entry name" value="BRCT_dom"/>
</dbReference>
<evidence type="ECO:0000256" key="5">
    <source>
        <dbReference type="ARBA" id="ARBA00022679"/>
    </source>
</evidence>
<dbReference type="InterPro" id="IPR053848">
    <property type="entry name" value="IMS_HHH_1"/>
</dbReference>
<dbReference type="SUPFAM" id="SSF100879">
    <property type="entry name" value="Lesion bypass DNA polymerase (Y-family), little finger domain"/>
    <property type="match status" value="1"/>
</dbReference>
<dbReference type="SMART" id="SM00292">
    <property type="entry name" value="BRCT"/>
    <property type="match status" value="1"/>
</dbReference>
<dbReference type="EMBL" id="JAUCMV010000001">
    <property type="protein sequence ID" value="KAK0422004.1"/>
    <property type="molecule type" value="Genomic_DNA"/>
</dbReference>
<comment type="similarity">
    <text evidence="2">Belongs to the DNA polymerase type-Y family.</text>
</comment>
<dbReference type="PANTHER" id="PTHR45990">
    <property type="entry name" value="DNA REPAIR PROTEIN REV1"/>
    <property type="match status" value="1"/>
</dbReference>
<sequence>MATPSTSLGASDSPSTSRAGQKRRWEDQSHRGGYESFAQYMREKNRKLNEQINVGSVKSDLFKGISIYVNGLTDPPALELRHLIVQHGGEYHTYYFYEKTTYTIASNLASSKASKLRKNEKVLRPSWITDSIREGKLKPEEDYLLLGNENEPDSSSNALLEGAKNPNFLSEFYSRSRLHLISTMAQEMRQWVQKLRSDGEPMEYESRRRLEHLVDQNFTELKSSYYGHFDFDCFFVSVALRKRPDLIGKPVAITHARTNSSGPGYSELASCSYEARKYGVKNGMLMRDALRHCPQLVCLPYEFDDYRATSMAIYQIVAGYTHDMRAISCDEMYVDLSAIARDKQITDIMGIVMQMRKDINAATGCPVSVGIGPNLLLARLATKKAKPNGQYMVENDPYAIENFMRDVKVADLPGVGYSVLSKLDTLNRVVETCADLSRIKVETLKKLIGEKIGKQLHDQSRGIDYTQLIDNRLRQSVSCDINYGIRLTTSEEFSNFIKTVADELYSKLKAAEMDAQSITLKLLIRSPDAPVNPAKFMGCGRCDAHTKSVQLANPFCDPVVIHREVMMLYEALKPPIADIRGIGVQLTKLCRKSAASIALQKRKDFFVKRKRNINWDFLLPKVPEKKIELPIREKFDVPSGLKKCLKREVLRDIVETSIEKVVDRKTTNAVLEYFYYRVLLSDVATTRNDYEFLENAVFDRAKSDSWLCLIGHLKEQVNRIAFLQFLHLHTMFPPGGNLSRFPLELRFIRRHCLLYCTFSIVS</sequence>
<keyword evidence="17" id="KW-1185">Reference proteome</keyword>
<dbReference type="Gene3D" id="3.30.70.270">
    <property type="match status" value="1"/>
</dbReference>
<protein>
    <recommendedName>
        <fullName evidence="3">DNA repair protein REV1</fullName>
    </recommendedName>
</protein>
<dbReference type="InterPro" id="IPR017961">
    <property type="entry name" value="DNA_pol_Y-fam_little_finger"/>
</dbReference>
<comment type="caution">
    <text evidence="16">The sequence shown here is derived from an EMBL/GenBank/DDBJ whole genome shotgun (WGS) entry which is preliminary data.</text>
</comment>
<feature type="region of interest" description="Disordered" evidence="13">
    <location>
        <begin position="1"/>
        <end position="29"/>
    </location>
</feature>
<dbReference type="GO" id="GO:0006281">
    <property type="term" value="P:DNA repair"/>
    <property type="evidence" value="ECO:0007669"/>
    <property type="project" value="UniProtKB-KW"/>
</dbReference>
<evidence type="ECO:0000256" key="3">
    <source>
        <dbReference type="ARBA" id="ARBA00020399"/>
    </source>
</evidence>
<dbReference type="Gene3D" id="3.40.1170.60">
    <property type="match status" value="1"/>
</dbReference>
<evidence type="ECO:0000256" key="2">
    <source>
        <dbReference type="ARBA" id="ARBA00010945"/>
    </source>
</evidence>
<evidence type="ECO:0000313" key="16">
    <source>
        <dbReference type="EMBL" id="KAK0422004.1"/>
    </source>
</evidence>
<evidence type="ECO:0000256" key="1">
    <source>
        <dbReference type="ARBA" id="ARBA00004123"/>
    </source>
</evidence>
<dbReference type="CDD" id="cd17719">
    <property type="entry name" value="BRCT_Rev1"/>
    <property type="match status" value="1"/>
</dbReference>
<keyword evidence="12" id="KW-0539">Nucleus</keyword>
<accession>A0AA39IFB9</accession>
<evidence type="ECO:0000256" key="9">
    <source>
        <dbReference type="ARBA" id="ARBA00022842"/>
    </source>
</evidence>
<evidence type="ECO:0000256" key="10">
    <source>
        <dbReference type="ARBA" id="ARBA00023125"/>
    </source>
</evidence>
<dbReference type="Proteomes" id="UP001175271">
    <property type="component" value="Unassembled WGS sequence"/>
</dbReference>
<dbReference type="Pfam" id="PF00817">
    <property type="entry name" value="IMS"/>
    <property type="match status" value="1"/>
</dbReference>
<keyword evidence="11" id="KW-0234">DNA repair</keyword>
<dbReference type="Pfam" id="PF11799">
    <property type="entry name" value="IMS_C"/>
    <property type="match status" value="1"/>
</dbReference>
<dbReference type="GO" id="GO:0070987">
    <property type="term" value="P:error-free translesion synthesis"/>
    <property type="evidence" value="ECO:0007669"/>
    <property type="project" value="TreeGrafter"/>
</dbReference>
<feature type="domain" description="BRCT" evidence="14">
    <location>
        <begin position="57"/>
        <end position="145"/>
    </location>
</feature>
<dbReference type="Gene3D" id="1.10.150.20">
    <property type="entry name" value="5' to 3' exonuclease, C-terminal subdomain"/>
    <property type="match status" value="1"/>
</dbReference>
<dbReference type="InterPro" id="IPR036420">
    <property type="entry name" value="BRCT_dom_sf"/>
</dbReference>
<organism evidence="16 17">
    <name type="scientific">Steinernema hermaphroditum</name>
    <dbReference type="NCBI Taxonomy" id="289476"/>
    <lineage>
        <taxon>Eukaryota</taxon>
        <taxon>Metazoa</taxon>
        <taxon>Ecdysozoa</taxon>
        <taxon>Nematoda</taxon>
        <taxon>Chromadorea</taxon>
        <taxon>Rhabditida</taxon>
        <taxon>Tylenchina</taxon>
        <taxon>Panagrolaimomorpha</taxon>
        <taxon>Strongyloidoidea</taxon>
        <taxon>Steinernematidae</taxon>
        <taxon>Steinernema</taxon>
    </lineage>
</organism>
<dbReference type="AlphaFoldDB" id="A0AA39IFB9"/>
<dbReference type="PROSITE" id="PS50172">
    <property type="entry name" value="BRCT"/>
    <property type="match status" value="1"/>
</dbReference>
<feature type="compositionally biased region" description="Polar residues" evidence="13">
    <location>
        <begin position="1"/>
        <end position="19"/>
    </location>
</feature>
<proteinExistence type="inferred from homology"/>
<dbReference type="InterPro" id="IPR043502">
    <property type="entry name" value="DNA/RNA_pol_sf"/>
</dbReference>
<keyword evidence="8" id="KW-0227">DNA damage</keyword>
<dbReference type="Gene3D" id="3.40.50.10190">
    <property type="entry name" value="BRCT domain"/>
    <property type="match status" value="1"/>
</dbReference>
<evidence type="ECO:0000256" key="7">
    <source>
        <dbReference type="ARBA" id="ARBA00022723"/>
    </source>
</evidence>
<evidence type="ECO:0000256" key="13">
    <source>
        <dbReference type="SAM" id="MobiDB-lite"/>
    </source>
</evidence>
<dbReference type="Pfam" id="PF00533">
    <property type="entry name" value="BRCT"/>
    <property type="match status" value="1"/>
</dbReference>
<keyword evidence="4" id="KW-0237">DNA synthesis</keyword>
<dbReference type="InterPro" id="IPR036775">
    <property type="entry name" value="DNA_pol_Y-fam_lit_finger_sf"/>
</dbReference>
<dbReference type="Gene3D" id="3.30.1490.100">
    <property type="entry name" value="DNA polymerase, Y-family, little finger domain"/>
    <property type="match status" value="1"/>
</dbReference>
<dbReference type="SUPFAM" id="SSF52113">
    <property type="entry name" value="BRCT domain"/>
    <property type="match status" value="1"/>
</dbReference>
<keyword evidence="6" id="KW-0548">Nucleotidyltransferase</keyword>
<evidence type="ECO:0000256" key="11">
    <source>
        <dbReference type="ARBA" id="ARBA00023204"/>
    </source>
</evidence>
<dbReference type="GO" id="GO:0005634">
    <property type="term" value="C:nucleus"/>
    <property type="evidence" value="ECO:0007669"/>
    <property type="project" value="UniProtKB-SubCell"/>
</dbReference>
<evidence type="ECO:0000256" key="4">
    <source>
        <dbReference type="ARBA" id="ARBA00022634"/>
    </source>
</evidence>
<dbReference type="SUPFAM" id="SSF56672">
    <property type="entry name" value="DNA/RNA polymerases"/>
    <property type="match status" value="1"/>
</dbReference>
<evidence type="ECO:0000259" key="15">
    <source>
        <dbReference type="PROSITE" id="PS50173"/>
    </source>
</evidence>
<evidence type="ECO:0000313" key="17">
    <source>
        <dbReference type="Proteomes" id="UP001175271"/>
    </source>
</evidence>
<gene>
    <name evidence="16" type="ORF">QR680_007307</name>
</gene>
<keyword evidence="5" id="KW-0808">Transferase</keyword>
<evidence type="ECO:0000256" key="6">
    <source>
        <dbReference type="ARBA" id="ARBA00022695"/>
    </source>
</evidence>
<keyword evidence="10" id="KW-0238">DNA-binding</keyword>
<dbReference type="GO" id="GO:0017125">
    <property type="term" value="F:deoxycytidyl transferase activity"/>
    <property type="evidence" value="ECO:0007669"/>
    <property type="project" value="TreeGrafter"/>
</dbReference>
<dbReference type="GO" id="GO:0003887">
    <property type="term" value="F:DNA-directed DNA polymerase activity"/>
    <property type="evidence" value="ECO:0007669"/>
    <property type="project" value="InterPro"/>
</dbReference>
<dbReference type="InterPro" id="IPR001126">
    <property type="entry name" value="UmuC"/>
</dbReference>
<name>A0AA39IFB9_9BILA</name>
<dbReference type="InterPro" id="IPR043128">
    <property type="entry name" value="Rev_trsase/Diguanyl_cyclase"/>
</dbReference>
<dbReference type="FunFam" id="3.30.1490.100:FF:000001">
    <property type="entry name" value="DNA repair protein REV1"/>
    <property type="match status" value="1"/>
</dbReference>
<feature type="domain" description="UmuC" evidence="15">
    <location>
        <begin position="226"/>
        <end position="416"/>
    </location>
</feature>
<dbReference type="Pfam" id="PF21999">
    <property type="entry name" value="IMS_HHH_1"/>
    <property type="match status" value="1"/>
</dbReference>
<dbReference type="Gene3D" id="6.10.250.1490">
    <property type="match status" value="1"/>
</dbReference>
<dbReference type="GO" id="GO:0003684">
    <property type="term" value="F:damaged DNA binding"/>
    <property type="evidence" value="ECO:0007669"/>
    <property type="project" value="InterPro"/>
</dbReference>
<evidence type="ECO:0000259" key="14">
    <source>
        <dbReference type="PROSITE" id="PS50172"/>
    </source>
</evidence>
<dbReference type="PANTHER" id="PTHR45990:SF1">
    <property type="entry name" value="DNA REPAIR PROTEIN REV1"/>
    <property type="match status" value="1"/>
</dbReference>
<dbReference type="PROSITE" id="PS50173">
    <property type="entry name" value="UMUC"/>
    <property type="match status" value="1"/>
</dbReference>